<organism evidence="3 4">
    <name type="scientific">Intestinibacter bartlettii</name>
    <dbReference type="NCBI Taxonomy" id="261299"/>
    <lineage>
        <taxon>Bacteria</taxon>
        <taxon>Bacillati</taxon>
        <taxon>Bacillota</taxon>
        <taxon>Clostridia</taxon>
        <taxon>Peptostreptococcales</taxon>
        <taxon>Peptostreptococcaceae</taxon>
        <taxon>Intestinibacter</taxon>
    </lineage>
</organism>
<dbReference type="PANTHER" id="PTHR45726:SF3">
    <property type="entry name" value="LEUKOTRIENE A-4 HYDROLASE"/>
    <property type="match status" value="1"/>
</dbReference>
<dbReference type="EMBL" id="JAHLOQ010000004">
    <property type="protein sequence ID" value="MBU5335368.1"/>
    <property type="molecule type" value="Genomic_DNA"/>
</dbReference>
<evidence type="ECO:0000259" key="2">
    <source>
        <dbReference type="Pfam" id="PF01433"/>
    </source>
</evidence>
<evidence type="ECO:0000256" key="1">
    <source>
        <dbReference type="SAM" id="Phobius"/>
    </source>
</evidence>
<sequence>MVINFNKKRRKIALVLIIILCAIGIFFVINNQTEDETLQIVDDKQINNYIIDVIFNEKDKTIQCNQNITYVNNTGKTLDKLYMHIYPNAFSDKKTCPFEKEEMEQAYPNGFNKGYIDILNVLNDDDKLKYSITGEKKDILEIQLDKELQKGEKYSIDMKYKVKLPNCLGRFGYGDDTINITNWFPIACVYDEKGWNLESYSAIGDPFYSDTSNFTVNILIPSKYEVASTGSIIEKKEDKDKKLCKLQAKKVRDFAMILSDKFIINKSVYGKTSIVTYNLNKDLAVETNKIAKESIRIFSELFAEYPYDTYSVVASDFFIGGMEYPTLVMIDQTLYDKDTKFLLEYVIAHETAHQWWYSIVGNDEVNEPWLDEALTEYSTILYFENKYGKEVSDKLLKTMEVQSENYRGSDMFKASTEFDNSSEYSLNVYTKGAVVFNEIRKEVGDKIFFETLQEYCNNYMFQNVNGNQFMKMWKDKGVDINKIVDKCN</sequence>
<reference evidence="3 4" key="1">
    <citation type="submission" date="2021-06" db="EMBL/GenBank/DDBJ databases">
        <authorList>
            <person name="Sun Q."/>
            <person name="Li D."/>
        </authorList>
    </citation>
    <scope>NUCLEOTIDE SEQUENCE [LARGE SCALE GENOMIC DNA]</scope>
    <source>
        <strain evidence="3 4">N19</strain>
    </source>
</reference>
<evidence type="ECO:0000313" key="4">
    <source>
        <dbReference type="Proteomes" id="UP001196301"/>
    </source>
</evidence>
<dbReference type="PANTHER" id="PTHR45726">
    <property type="entry name" value="LEUKOTRIENE A-4 HYDROLASE"/>
    <property type="match status" value="1"/>
</dbReference>
<evidence type="ECO:0000313" key="3">
    <source>
        <dbReference type="EMBL" id="MBU5335368.1"/>
    </source>
</evidence>
<keyword evidence="1" id="KW-0812">Transmembrane</keyword>
<gene>
    <name evidence="3" type="ORF">KQI20_02835</name>
</gene>
<accession>A0ABS6DU55</accession>
<dbReference type="Pfam" id="PF01433">
    <property type="entry name" value="Peptidase_M1"/>
    <property type="match status" value="1"/>
</dbReference>
<feature type="transmembrane region" description="Helical" evidence="1">
    <location>
        <begin position="12"/>
        <end position="29"/>
    </location>
</feature>
<dbReference type="InterPro" id="IPR014782">
    <property type="entry name" value="Peptidase_M1_dom"/>
</dbReference>
<proteinExistence type="predicted"/>
<dbReference type="CDD" id="cd09604">
    <property type="entry name" value="M1_APN_like"/>
    <property type="match status" value="1"/>
</dbReference>
<comment type="caution">
    <text evidence="3">The sequence shown here is derived from an EMBL/GenBank/DDBJ whole genome shotgun (WGS) entry which is preliminary data.</text>
</comment>
<keyword evidence="1" id="KW-0472">Membrane</keyword>
<dbReference type="Proteomes" id="UP001196301">
    <property type="component" value="Unassembled WGS sequence"/>
</dbReference>
<dbReference type="RefSeq" id="WP_216568487.1">
    <property type="nucleotide sequence ID" value="NZ_JAHLOQ010000004.1"/>
</dbReference>
<name>A0ABS6DU55_9FIRM</name>
<keyword evidence="4" id="KW-1185">Reference proteome</keyword>
<dbReference type="InterPro" id="IPR034015">
    <property type="entry name" value="M1_LTA4H"/>
</dbReference>
<feature type="domain" description="Peptidase M1 membrane alanine aminopeptidase" evidence="2">
    <location>
        <begin position="290"/>
        <end position="485"/>
    </location>
</feature>
<keyword evidence="1" id="KW-1133">Transmembrane helix</keyword>
<protein>
    <submittedName>
        <fullName evidence="3">M1 family metallopeptidase</fullName>
    </submittedName>
</protein>